<feature type="region of interest" description="Disordered" evidence="1">
    <location>
        <begin position="53"/>
        <end position="73"/>
    </location>
</feature>
<gene>
    <name evidence="2" type="ORF">N7482_008037</name>
</gene>
<comment type="caution">
    <text evidence="2">The sequence shown here is derived from an EMBL/GenBank/DDBJ whole genome shotgun (WGS) entry which is preliminary data.</text>
</comment>
<dbReference type="Proteomes" id="UP001149163">
    <property type="component" value="Unassembled WGS sequence"/>
</dbReference>
<dbReference type="EMBL" id="JAPQKN010000006">
    <property type="protein sequence ID" value="KAJ5156937.1"/>
    <property type="molecule type" value="Genomic_DNA"/>
</dbReference>
<organism evidence="2 3">
    <name type="scientific">Penicillium canariense</name>
    <dbReference type="NCBI Taxonomy" id="189055"/>
    <lineage>
        <taxon>Eukaryota</taxon>
        <taxon>Fungi</taxon>
        <taxon>Dikarya</taxon>
        <taxon>Ascomycota</taxon>
        <taxon>Pezizomycotina</taxon>
        <taxon>Eurotiomycetes</taxon>
        <taxon>Eurotiomycetidae</taxon>
        <taxon>Eurotiales</taxon>
        <taxon>Aspergillaceae</taxon>
        <taxon>Penicillium</taxon>
    </lineage>
</organism>
<dbReference type="OrthoDB" id="3350591at2759"/>
<dbReference type="PANTHER" id="PTHR38797">
    <property type="entry name" value="NUCLEAR PORE COMPLEX PROTEIN NUP85-RELATED"/>
    <property type="match status" value="1"/>
</dbReference>
<dbReference type="AlphaFoldDB" id="A0A9W9HUW7"/>
<dbReference type="PANTHER" id="PTHR38797:SF4">
    <property type="entry name" value="NUCLEAR PORE COMPLEX PROTEIN NUP85"/>
    <property type="match status" value="1"/>
</dbReference>
<sequence length="288" mass="32594">MLDSCAADEILDLEPVRTAEELKPFEEKLLGILNDLLQPDPKLEASAAAKNIDELFPSNDNTPTGPVDENDTAEDPETFLWSLWGLIIQVMRLVPPNHPGQTRMIAFMESLGQITSGTLNVWGSDQELWSDFPILRPCLRDHLEYIGEPDPDGIAEWINQNSFMARLLGKDLLNWDTLVIWMMRDALEEEPPQEQIVLDCYIAVVVQWITHAGETIFSQLSDQDLSEQQKRVTKGGSLYHGKDGLCPERWEFWRQRAGEVSKLVSKDLQPIALAAAERMSQIERAQKA</sequence>
<evidence type="ECO:0000256" key="1">
    <source>
        <dbReference type="SAM" id="MobiDB-lite"/>
    </source>
</evidence>
<name>A0A9W9HUW7_9EURO</name>
<proteinExistence type="predicted"/>
<evidence type="ECO:0000313" key="3">
    <source>
        <dbReference type="Proteomes" id="UP001149163"/>
    </source>
</evidence>
<dbReference type="Pfam" id="PF12311">
    <property type="entry name" value="DUF3632"/>
    <property type="match status" value="1"/>
</dbReference>
<dbReference type="InterPro" id="IPR053204">
    <property type="entry name" value="Oxopyrrolidines_Biosynth-assoc"/>
</dbReference>
<dbReference type="RefSeq" id="XP_056539926.1">
    <property type="nucleotide sequence ID" value="XM_056690161.1"/>
</dbReference>
<protein>
    <submittedName>
        <fullName evidence="2">Uncharacterized protein</fullName>
    </submittedName>
</protein>
<reference evidence="2" key="2">
    <citation type="journal article" date="2023" name="IMA Fungus">
        <title>Comparative genomic study of the Penicillium genus elucidates a diverse pangenome and 15 lateral gene transfer events.</title>
        <authorList>
            <person name="Petersen C."/>
            <person name="Sorensen T."/>
            <person name="Nielsen M.R."/>
            <person name="Sondergaard T.E."/>
            <person name="Sorensen J.L."/>
            <person name="Fitzpatrick D.A."/>
            <person name="Frisvad J.C."/>
            <person name="Nielsen K.L."/>
        </authorList>
    </citation>
    <scope>NUCLEOTIDE SEQUENCE</scope>
    <source>
        <strain evidence="2">IBT 26290</strain>
    </source>
</reference>
<evidence type="ECO:0000313" key="2">
    <source>
        <dbReference type="EMBL" id="KAJ5156937.1"/>
    </source>
</evidence>
<reference evidence="2" key="1">
    <citation type="submission" date="2022-11" db="EMBL/GenBank/DDBJ databases">
        <authorList>
            <person name="Petersen C."/>
        </authorList>
    </citation>
    <scope>NUCLEOTIDE SEQUENCE</scope>
    <source>
        <strain evidence="2">IBT 26290</strain>
    </source>
</reference>
<dbReference type="GeneID" id="81429337"/>
<dbReference type="InterPro" id="IPR022085">
    <property type="entry name" value="OpdG"/>
</dbReference>
<keyword evidence="3" id="KW-1185">Reference proteome</keyword>
<accession>A0A9W9HUW7</accession>